<dbReference type="PANTHER" id="PTHR42765">
    <property type="entry name" value="SOLEUCYL-TRNA SYNTHETASE"/>
    <property type="match status" value="1"/>
</dbReference>
<dbReference type="InterPro" id="IPR002301">
    <property type="entry name" value="Ile-tRNA-ligase"/>
</dbReference>
<evidence type="ECO:0000259" key="12">
    <source>
        <dbReference type="Pfam" id="PF00133"/>
    </source>
</evidence>
<feature type="domain" description="Methionyl/Valyl/Leucyl/Isoleucyl-tRNA synthetase anticodon-binding" evidence="14">
    <location>
        <begin position="683"/>
        <end position="834"/>
    </location>
</feature>
<dbReference type="AlphaFoldDB" id="C0GJQ6"/>
<evidence type="ECO:0000256" key="9">
    <source>
        <dbReference type="ARBA" id="ARBA00048359"/>
    </source>
</evidence>
<dbReference type="GO" id="GO:0005524">
    <property type="term" value="F:ATP binding"/>
    <property type="evidence" value="ECO:0007669"/>
    <property type="project" value="UniProtKB-UniRule"/>
</dbReference>
<evidence type="ECO:0000256" key="3">
    <source>
        <dbReference type="ARBA" id="ARBA00022598"/>
    </source>
</evidence>
<dbReference type="STRING" id="555088.DealDRAFT_2715"/>
<accession>C0GJQ6</accession>
<dbReference type="InterPro" id="IPR033708">
    <property type="entry name" value="Anticodon_Ile_BEm"/>
</dbReference>
<dbReference type="Pfam" id="PF06827">
    <property type="entry name" value="zf-FPG_IleRS"/>
    <property type="match status" value="1"/>
</dbReference>
<dbReference type="InterPro" id="IPR050081">
    <property type="entry name" value="Ile-tRNA_ligase"/>
</dbReference>
<dbReference type="InterPro" id="IPR009008">
    <property type="entry name" value="Val/Leu/Ile-tRNA-synth_edit"/>
</dbReference>
<dbReference type="NCBIfam" id="TIGR00392">
    <property type="entry name" value="ileS"/>
    <property type="match status" value="1"/>
</dbReference>
<keyword evidence="10" id="KW-0862">Zinc</keyword>
<evidence type="ECO:0000256" key="6">
    <source>
        <dbReference type="ARBA" id="ARBA00022917"/>
    </source>
</evidence>
<dbReference type="HAMAP" id="MF_02002">
    <property type="entry name" value="Ile_tRNA_synth_type1"/>
    <property type="match status" value="1"/>
</dbReference>
<feature type="binding site" evidence="10">
    <location>
        <position position="890"/>
    </location>
    <ligand>
        <name>Zn(2+)</name>
        <dbReference type="ChEBI" id="CHEBI:29105"/>
    </ligand>
</feature>
<protein>
    <recommendedName>
        <fullName evidence="10">Isoleucine--tRNA ligase</fullName>
        <ecNumber evidence="10">6.1.1.5</ecNumber>
    </recommendedName>
    <alternativeName>
        <fullName evidence="10">Isoleucyl-tRNA synthetase</fullName>
        <shortName evidence="10">IleRS</shortName>
    </alternativeName>
</protein>
<dbReference type="InterPro" id="IPR023585">
    <property type="entry name" value="Ile-tRNA-ligase_type1"/>
</dbReference>
<evidence type="ECO:0000259" key="14">
    <source>
        <dbReference type="Pfam" id="PF08264"/>
    </source>
</evidence>
<feature type="region of interest" description="Disordered" evidence="11">
    <location>
        <begin position="1"/>
        <end position="21"/>
    </location>
</feature>
<comment type="subcellular location">
    <subcellularLocation>
        <location evidence="10">Cytoplasm</location>
    </subcellularLocation>
</comment>
<comment type="similarity">
    <text evidence="1 10">Belongs to the class-I aminoacyl-tRNA synthetase family. IleS type 1 subfamily.</text>
</comment>
<evidence type="ECO:0000256" key="11">
    <source>
        <dbReference type="SAM" id="MobiDB-lite"/>
    </source>
</evidence>
<dbReference type="EC" id="6.1.1.5" evidence="10"/>
<evidence type="ECO:0000256" key="10">
    <source>
        <dbReference type="HAMAP-Rule" id="MF_02002"/>
    </source>
</evidence>
<feature type="binding site" evidence="10">
    <location>
        <position position="907"/>
    </location>
    <ligand>
        <name>Zn(2+)</name>
        <dbReference type="ChEBI" id="CHEBI:29105"/>
    </ligand>
</feature>
<organism evidence="15 16">
    <name type="scientific">Dethiobacter alkaliphilus AHT 1</name>
    <dbReference type="NCBI Taxonomy" id="555088"/>
    <lineage>
        <taxon>Bacteria</taxon>
        <taxon>Bacillati</taxon>
        <taxon>Bacillota</taxon>
        <taxon>Dethiobacteria</taxon>
        <taxon>Dethiobacterales</taxon>
        <taxon>Dethiobacteraceae</taxon>
        <taxon>Dethiobacter</taxon>
    </lineage>
</organism>
<dbReference type="OrthoDB" id="9810365at2"/>
<dbReference type="SUPFAM" id="SSF52374">
    <property type="entry name" value="Nucleotidylyl transferase"/>
    <property type="match status" value="1"/>
</dbReference>
<dbReference type="GO" id="GO:0000049">
    <property type="term" value="F:tRNA binding"/>
    <property type="evidence" value="ECO:0007669"/>
    <property type="project" value="InterPro"/>
</dbReference>
<dbReference type="GO" id="GO:0002161">
    <property type="term" value="F:aminoacyl-tRNA deacylase activity"/>
    <property type="evidence" value="ECO:0007669"/>
    <property type="project" value="InterPro"/>
</dbReference>
<dbReference type="CDD" id="cd00818">
    <property type="entry name" value="IleRS_core"/>
    <property type="match status" value="1"/>
</dbReference>
<dbReference type="PROSITE" id="PS00178">
    <property type="entry name" value="AA_TRNA_LIGASE_I"/>
    <property type="match status" value="1"/>
</dbReference>
<evidence type="ECO:0000256" key="1">
    <source>
        <dbReference type="ARBA" id="ARBA00006887"/>
    </source>
</evidence>
<keyword evidence="16" id="KW-1185">Reference proteome</keyword>
<dbReference type="GO" id="GO:0008270">
    <property type="term" value="F:zinc ion binding"/>
    <property type="evidence" value="ECO:0007669"/>
    <property type="project" value="UniProtKB-UniRule"/>
</dbReference>
<evidence type="ECO:0000256" key="2">
    <source>
        <dbReference type="ARBA" id="ARBA00022490"/>
    </source>
</evidence>
<evidence type="ECO:0000256" key="5">
    <source>
        <dbReference type="ARBA" id="ARBA00022840"/>
    </source>
</evidence>
<feature type="binding site" evidence="10">
    <location>
        <position position="559"/>
    </location>
    <ligand>
        <name>L-isoleucyl-5'-AMP</name>
        <dbReference type="ChEBI" id="CHEBI:178002"/>
    </ligand>
</feature>
<evidence type="ECO:0000256" key="4">
    <source>
        <dbReference type="ARBA" id="ARBA00022741"/>
    </source>
</evidence>
<dbReference type="SUPFAM" id="SSF47323">
    <property type="entry name" value="Anticodon-binding domain of a subclass of class I aminoacyl-tRNA synthetases"/>
    <property type="match status" value="1"/>
</dbReference>
<dbReference type="InterPro" id="IPR013155">
    <property type="entry name" value="M/V/L/I-tRNA-synth_anticd-bd"/>
</dbReference>
<dbReference type="FunFam" id="3.40.50.620:FF:000152">
    <property type="entry name" value="Isoleucine--tRNA ligase"/>
    <property type="match status" value="1"/>
</dbReference>
<dbReference type="GO" id="GO:0004822">
    <property type="term" value="F:isoleucine-tRNA ligase activity"/>
    <property type="evidence" value="ECO:0007669"/>
    <property type="project" value="UniProtKB-UniRule"/>
</dbReference>
<dbReference type="CDD" id="cd07960">
    <property type="entry name" value="Anticodon_Ia_Ile_BEm"/>
    <property type="match status" value="1"/>
</dbReference>
<dbReference type="InterPro" id="IPR014729">
    <property type="entry name" value="Rossmann-like_a/b/a_fold"/>
</dbReference>
<dbReference type="GO" id="GO:0005829">
    <property type="term" value="C:cytosol"/>
    <property type="evidence" value="ECO:0007669"/>
    <property type="project" value="TreeGrafter"/>
</dbReference>
<dbReference type="Gene3D" id="1.10.10.830">
    <property type="entry name" value="Ile-tRNA synthetase CP2 domain-like"/>
    <property type="match status" value="1"/>
</dbReference>
<dbReference type="Proteomes" id="UP000006443">
    <property type="component" value="Unassembled WGS sequence"/>
</dbReference>
<name>C0GJQ6_DETAL</name>
<dbReference type="Pfam" id="PF00133">
    <property type="entry name" value="tRNA-synt_1"/>
    <property type="match status" value="1"/>
</dbReference>
<comment type="subunit">
    <text evidence="10">Monomer.</text>
</comment>
<keyword evidence="4 10" id="KW-0547">Nucleotide-binding</keyword>
<dbReference type="InterPro" id="IPR002300">
    <property type="entry name" value="aa-tRNA-synth_Ia"/>
</dbReference>
<dbReference type="FunFam" id="1.10.730.20:FF:000001">
    <property type="entry name" value="Isoleucine--tRNA ligase"/>
    <property type="match status" value="1"/>
</dbReference>
<comment type="domain">
    <text evidence="10">IleRS has two distinct active sites: one for aminoacylation and one for editing. The misactivated valine is translocated from the active site to the editing site, which sterically excludes the correctly activated isoleucine. The single editing site contains two valyl binding pockets, one specific for each substrate (Val-AMP or Val-tRNA(Ile)).</text>
</comment>
<proteinExistence type="inferred from homology"/>
<feature type="short sequence motif" description="'HIGH' region" evidence="10">
    <location>
        <begin position="60"/>
        <end position="70"/>
    </location>
</feature>
<dbReference type="InterPro" id="IPR001412">
    <property type="entry name" value="aa-tRNA-synth_I_CS"/>
</dbReference>
<keyword evidence="3 10" id="KW-0436">Ligase</keyword>
<evidence type="ECO:0000256" key="8">
    <source>
        <dbReference type="ARBA" id="ARBA00025217"/>
    </source>
</evidence>
<evidence type="ECO:0000313" key="15">
    <source>
        <dbReference type="EMBL" id="EEG76478.1"/>
    </source>
</evidence>
<reference evidence="15 16" key="1">
    <citation type="submission" date="2009-02" db="EMBL/GenBank/DDBJ databases">
        <title>Sequencing of the draft genome and assembly of Dethiobacter alkaliphilus AHT 1.</title>
        <authorList>
            <consortium name="US DOE Joint Genome Institute (JGI-PGF)"/>
            <person name="Lucas S."/>
            <person name="Copeland A."/>
            <person name="Lapidus A."/>
            <person name="Glavina del Rio T."/>
            <person name="Dalin E."/>
            <person name="Tice H."/>
            <person name="Bruce D."/>
            <person name="Goodwin L."/>
            <person name="Pitluck S."/>
            <person name="Larimer F."/>
            <person name="Land M.L."/>
            <person name="Hauser L."/>
            <person name="Muyzer G."/>
        </authorList>
    </citation>
    <scope>NUCLEOTIDE SEQUENCE [LARGE SCALE GENOMIC DNA]</scope>
    <source>
        <strain evidence="15 16">AHT 1</strain>
    </source>
</reference>
<comment type="catalytic activity">
    <reaction evidence="9 10">
        <text>tRNA(Ile) + L-isoleucine + ATP = L-isoleucyl-tRNA(Ile) + AMP + diphosphate</text>
        <dbReference type="Rhea" id="RHEA:11060"/>
        <dbReference type="Rhea" id="RHEA-COMP:9666"/>
        <dbReference type="Rhea" id="RHEA-COMP:9695"/>
        <dbReference type="ChEBI" id="CHEBI:30616"/>
        <dbReference type="ChEBI" id="CHEBI:33019"/>
        <dbReference type="ChEBI" id="CHEBI:58045"/>
        <dbReference type="ChEBI" id="CHEBI:78442"/>
        <dbReference type="ChEBI" id="CHEBI:78528"/>
        <dbReference type="ChEBI" id="CHEBI:456215"/>
        <dbReference type="EC" id="6.1.1.5"/>
    </reaction>
</comment>
<feature type="binding site" evidence="10">
    <location>
        <position position="910"/>
    </location>
    <ligand>
        <name>Zn(2+)</name>
        <dbReference type="ChEBI" id="CHEBI:29105"/>
    </ligand>
</feature>
<sequence length="914" mass="104302">MEEKDYGKTLNLPKTDFPMRAGLPKREPEFLEQWEKTDIYQKVRNSRQGKEKYVLHDGPPYANGDIHMGHALNKVLKDIIVKHKSMSGFDSPYVPGWDTHGLPIEHQVVKKGKVKRNEVTPLEFRRHCRDYALRFLDIQREQFKRLGVRGDWDNPYVTLKPEFEARQIEVFGEMANKGYIYKGLKPVHWCPQCETALAEAEIEYAEHKSPSIYVRFNVTDAKGKIADPENVWFVIWTTTPWTIPANLAISLHPDFTYVRVRTPKHGDLILAEELFGDVMETFEITGYEVVAKYKGKELEGIVCKHPLYDRESVVVLGEHVTLEAGTGCVHTAPGHGQEDYEVGLRYGLDIFAPMDHAGRFTQEAGPFAGLHYNEGNKRVSQALEEEGALLSLSFLKHPYPHCWRCKEPVLFRATEQWFASVEGFRKQALEAIKDVKWIPAWGEERIHNMIVDRHDWCISRQRVWGVPIPIFYCTSCNKELINKETIKAVSELFAKEGSDAWFAREANEILPAGTTCGCGHNEFRKESDIMDVWFDSGSTHVAVLETNPDLTSPADLYLEGSDQYRGWFQSSLLTSVATRDRAPYKSTLTHGWVVDGEGKKMSKSLGNVVAPEHIIKQYGADILRLWVSSTDFRSDVRVSQDILKQLAEVYRKIRNTIRYMLGNCHDFNPQAHALSYDALDELDRYALHRLQVLVERVSGAYDDFEFHVVFHAIHNFCVIEMSNFYMDVLKDRLYTSPAASPGRRSAQTVMHEILVTLTKLIAPVLTFTSEEVWGYLPGEKEESVQLSNWPQSRPEYKDEELANRWQKLLDYRDVVTRRLEEARKEKLIGASLSAALDLYPDEEAFAALAPFKDRLPEIFIVSACTLHEPTGNKGLDVKVSTAAGEKCERCWMIHPGVGDSAEHPTLCPRCSGVL</sequence>
<feature type="binding site" evidence="10">
    <location>
        <position position="603"/>
    </location>
    <ligand>
        <name>ATP</name>
        <dbReference type="ChEBI" id="CHEBI:30616"/>
    </ligand>
</feature>
<feature type="domain" description="Aminoacyl-tRNA synthetase class Ia" evidence="12">
    <location>
        <begin position="30"/>
        <end position="639"/>
    </location>
</feature>
<feature type="binding site" evidence="10">
    <location>
        <position position="887"/>
    </location>
    <ligand>
        <name>Zn(2+)</name>
        <dbReference type="ChEBI" id="CHEBI:29105"/>
    </ligand>
</feature>
<dbReference type="InterPro" id="IPR010663">
    <property type="entry name" value="Znf_FPG/IleRS"/>
</dbReference>
<dbReference type="Pfam" id="PF08264">
    <property type="entry name" value="Anticodon_1"/>
    <property type="match status" value="1"/>
</dbReference>
<keyword evidence="5 10" id="KW-0067">ATP-binding</keyword>
<dbReference type="Gene3D" id="1.10.730.20">
    <property type="match status" value="1"/>
</dbReference>
<dbReference type="eggNOG" id="COG0060">
    <property type="taxonomic scope" value="Bacteria"/>
</dbReference>
<dbReference type="RefSeq" id="WP_008518396.1">
    <property type="nucleotide sequence ID" value="NZ_ACJM01000017.1"/>
</dbReference>
<comment type="function">
    <text evidence="8 10">Catalyzes the attachment of isoleucine to tRNA(Ile). As IleRS can inadvertently accommodate and process structurally similar amino acids such as valine, to avoid such errors it has two additional distinct tRNA(Ile)-dependent editing activities. One activity is designated as 'pretransfer' editing and involves the hydrolysis of activated Val-AMP. The other activity is designated 'posttransfer' editing and involves deacylation of mischarged Val-tRNA(Ile).</text>
</comment>
<keyword evidence="10" id="KW-0479">Metal-binding</keyword>
<dbReference type="PRINTS" id="PR00984">
    <property type="entry name" value="TRNASYNTHILE"/>
</dbReference>
<dbReference type="Gene3D" id="3.90.740.10">
    <property type="entry name" value="Valyl/Leucyl/Isoleucyl-tRNA synthetase, editing domain"/>
    <property type="match status" value="1"/>
</dbReference>
<keyword evidence="7 10" id="KW-0030">Aminoacyl-tRNA synthetase</keyword>
<evidence type="ECO:0000313" key="16">
    <source>
        <dbReference type="Proteomes" id="UP000006443"/>
    </source>
</evidence>
<keyword evidence="2 10" id="KW-0963">Cytoplasm</keyword>
<feature type="domain" description="Zinc finger FPG/IleRS-type" evidence="13">
    <location>
        <begin position="884"/>
        <end position="910"/>
    </location>
</feature>
<dbReference type="Gene3D" id="3.40.50.620">
    <property type="entry name" value="HUPs"/>
    <property type="match status" value="2"/>
</dbReference>
<evidence type="ECO:0000256" key="7">
    <source>
        <dbReference type="ARBA" id="ARBA00023146"/>
    </source>
</evidence>
<dbReference type="SUPFAM" id="SSF50677">
    <property type="entry name" value="ValRS/IleRS/LeuRS editing domain"/>
    <property type="match status" value="1"/>
</dbReference>
<feature type="short sequence motif" description="'KMSKS' region" evidence="10">
    <location>
        <begin position="600"/>
        <end position="604"/>
    </location>
</feature>
<gene>
    <name evidence="10" type="primary">ileS</name>
    <name evidence="15" type="ORF">DealDRAFT_2715</name>
</gene>
<dbReference type="InterPro" id="IPR009080">
    <property type="entry name" value="tRNAsynth_Ia_anticodon-bd"/>
</dbReference>
<dbReference type="GO" id="GO:0006428">
    <property type="term" value="P:isoleucyl-tRNA aminoacylation"/>
    <property type="evidence" value="ECO:0007669"/>
    <property type="project" value="UniProtKB-UniRule"/>
</dbReference>
<keyword evidence="6 10" id="KW-0648">Protein biosynthesis</keyword>
<dbReference type="EMBL" id="ACJM01000017">
    <property type="protein sequence ID" value="EEG76478.1"/>
    <property type="molecule type" value="Genomic_DNA"/>
</dbReference>
<comment type="caution">
    <text evidence="15">The sequence shown here is derived from an EMBL/GenBank/DDBJ whole genome shotgun (WGS) entry which is preliminary data.</text>
</comment>
<evidence type="ECO:0000259" key="13">
    <source>
        <dbReference type="Pfam" id="PF06827"/>
    </source>
</evidence>
<dbReference type="PANTHER" id="PTHR42765:SF1">
    <property type="entry name" value="ISOLEUCINE--TRNA LIGASE, MITOCHONDRIAL"/>
    <property type="match status" value="1"/>
</dbReference>
<comment type="cofactor">
    <cofactor evidence="10">
        <name>Zn(2+)</name>
        <dbReference type="ChEBI" id="CHEBI:29105"/>
    </cofactor>
    <text evidence="10">Binds 1 zinc ion per subunit.</text>
</comment>